<dbReference type="Proteomes" id="UP000199701">
    <property type="component" value="Unassembled WGS sequence"/>
</dbReference>
<proteinExistence type="predicted"/>
<keyword evidence="3" id="KW-1185">Reference proteome</keyword>
<dbReference type="InterPro" id="IPR029039">
    <property type="entry name" value="Flavoprotein-like_sf"/>
</dbReference>
<dbReference type="RefSeq" id="WP_092455833.1">
    <property type="nucleotide sequence ID" value="NZ_FOJI01000014.1"/>
</dbReference>
<evidence type="ECO:0000259" key="1">
    <source>
        <dbReference type="Pfam" id="PF02036"/>
    </source>
</evidence>
<sequence>MNINIYYGGRGLIDDPTIFVINKIQQILVELNVKVERYNLHDLKSTITTLPQTLKEVDAVILATTVEWYGIGGYMQMFLDYCWQYGDKSKIGELYMFPVVMAKTYGEREASLTLSNSWEMLGGKPVNGLSAYVDETTDFEFNGDHISIIERFAETIYRTVTQKVKLLPSSNNTIKQSIMKDTINLTPQENEQLSKFASDETFVQTQKKDIEDLSNLFKEMMSDKENGGDDYYLASLKSKFAPVLDFSGTYMIMISDKDKNILITVDGSAISVAFGDNAEADVIGKMRKEIFDNIIAGRMTFQRAFMTGDMTAKGNFKTLRMLDEIFKF</sequence>
<dbReference type="EMBL" id="FOJI01000014">
    <property type="protein sequence ID" value="SEW38623.1"/>
    <property type="molecule type" value="Genomic_DNA"/>
</dbReference>
<dbReference type="STRING" id="99656.SAMN05421659_11413"/>
<dbReference type="OrthoDB" id="1763575at2"/>
<dbReference type="SUPFAM" id="SSF52218">
    <property type="entry name" value="Flavoproteins"/>
    <property type="match status" value="1"/>
</dbReference>
<name>A0A1I0RD82_9FIRM</name>
<dbReference type="InterPro" id="IPR003033">
    <property type="entry name" value="SCP2_sterol-bd_dom"/>
</dbReference>
<dbReference type="SUPFAM" id="SSF55718">
    <property type="entry name" value="SCP-like"/>
    <property type="match status" value="1"/>
</dbReference>
<evidence type="ECO:0000313" key="3">
    <source>
        <dbReference type="Proteomes" id="UP000199701"/>
    </source>
</evidence>
<dbReference type="Pfam" id="PF02036">
    <property type="entry name" value="SCP2"/>
    <property type="match status" value="1"/>
</dbReference>
<feature type="domain" description="SCP2" evidence="1">
    <location>
        <begin position="245"/>
        <end position="327"/>
    </location>
</feature>
<evidence type="ECO:0000313" key="2">
    <source>
        <dbReference type="EMBL" id="SEW38623.1"/>
    </source>
</evidence>
<dbReference type="Gene3D" id="3.30.1050.10">
    <property type="entry name" value="SCP2 sterol-binding domain"/>
    <property type="match status" value="1"/>
</dbReference>
<gene>
    <name evidence="2" type="ORF">SAMN05421659_11413</name>
</gene>
<organism evidence="2 3">
    <name type="scientific">[Clostridium] fimetarium</name>
    <dbReference type="NCBI Taxonomy" id="99656"/>
    <lineage>
        <taxon>Bacteria</taxon>
        <taxon>Bacillati</taxon>
        <taxon>Bacillota</taxon>
        <taxon>Clostridia</taxon>
        <taxon>Lachnospirales</taxon>
        <taxon>Lachnospiraceae</taxon>
    </lineage>
</organism>
<reference evidence="2 3" key="1">
    <citation type="submission" date="2016-10" db="EMBL/GenBank/DDBJ databases">
        <authorList>
            <person name="de Groot N.N."/>
        </authorList>
    </citation>
    <scope>NUCLEOTIDE SEQUENCE [LARGE SCALE GENOMIC DNA]</scope>
    <source>
        <strain evidence="2 3">DSM 9179</strain>
    </source>
</reference>
<accession>A0A1I0RD82</accession>
<protein>
    <submittedName>
        <fullName evidence="2">SCP-2 sterol transfer family protein</fullName>
    </submittedName>
</protein>
<dbReference type="InterPro" id="IPR036527">
    <property type="entry name" value="SCP2_sterol-bd_dom_sf"/>
</dbReference>
<dbReference type="Gene3D" id="3.40.50.360">
    <property type="match status" value="1"/>
</dbReference>
<dbReference type="AlphaFoldDB" id="A0A1I0RD82"/>